<dbReference type="FunFam" id="1.10.510.10:FF:000415">
    <property type="entry name" value="CMGC/CDK/CRK7 protein kinase, variant"/>
    <property type="match status" value="1"/>
</dbReference>
<comment type="similarity">
    <text evidence="1">Belongs to the protein kinase superfamily. CMGC Ser/Thr protein kinase family. CDC2/CDKX subfamily.</text>
</comment>
<evidence type="ECO:0000256" key="11">
    <source>
        <dbReference type="SAM" id="MobiDB-lite"/>
    </source>
</evidence>
<accession>A0A165U4M3</accession>
<evidence type="ECO:0000256" key="3">
    <source>
        <dbReference type="ARBA" id="ARBA00022679"/>
    </source>
</evidence>
<feature type="region of interest" description="Disordered" evidence="11">
    <location>
        <begin position="1"/>
        <end position="532"/>
    </location>
</feature>
<dbReference type="PANTHER" id="PTHR24056">
    <property type="entry name" value="CELL DIVISION PROTEIN KINASE"/>
    <property type="match status" value="1"/>
</dbReference>
<comment type="catalytic activity">
    <reaction evidence="8">
        <text>L-seryl-[protein] + ATP = O-phospho-L-seryl-[protein] + ADP + H(+)</text>
        <dbReference type="Rhea" id="RHEA:17989"/>
        <dbReference type="Rhea" id="RHEA-COMP:9863"/>
        <dbReference type="Rhea" id="RHEA-COMP:11604"/>
        <dbReference type="ChEBI" id="CHEBI:15378"/>
        <dbReference type="ChEBI" id="CHEBI:29999"/>
        <dbReference type="ChEBI" id="CHEBI:30616"/>
        <dbReference type="ChEBI" id="CHEBI:83421"/>
        <dbReference type="ChEBI" id="CHEBI:456216"/>
        <dbReference type="EC" id="2.7.11.22"/>
    </reaction>
</comment>
<dbReference type="EMBL" id="KV429033">
    <property type="protein sequence ID" value="KZT74392.1"/>
    <property type="molecule type" value="Genomic_DNA"/>
</dbReference>
<evidence type="ECO:0000256" key="5">
    <source>
        <dbReference type="ARBA" id="ARBA00022777"/>
    </source>
</evidence>
<feature type="compositionally biased region" description="Basic residues" evidence="11">
    <location>
        <begin position="876"/>
        <end position="886"/>
    </location>
</feature>
<dbReference type="InterPro" id="IPR000719">
    <property type="entry name" value="Prot_kinase_dom"/>
</dbReference>
<feature type="compositionally biased region" description="Polar residues" evidence="11">
    <location>
        <begin position="184"/>
        <end position="203"/>
    </location>
</feature>
<name>A0A165U4M3_9APHY</name>
<comment type="catalytic activity">
    <reaction evidence="7">
        <text>L-threonyl-[protein] + ATP = O-phospho-L-threonyl-[protein] + ADP + H(+)</text>
        <dbReference type="Rhea" id="RHEA:46608"/>
        <dbReference type="Rhea" id="RHEA-COMP:11060"/>
        <dbReference type="Rhea" id="RHEA-COMP:11605"/>
        <dbReference type="ChEBI" id="CHEBI:15378"/>
        <dbReference type="ChEBI" id="CHEBI:30013"/>
        <dbReference type="ChEBI" id="CHEBI:30616"/>
        <dbReference type="ChEBI" id="CHEBI:61977"/>
        <dbReference type="ChEBI" id="CHEBI:456216"/>
        <dbReference type="EC" id="2.7.11.22"/>
    </reaction>
</comment>
<dbReference type="STRING" id="1314783.A0A165U4M3"/>
<dbReference type="AlphaFoldDB" id="A0A165U4M3"/>
<evidence type="ECO:0000256" key="6">
    <source>
        <dbReference type="ARBA" id="ARBA00022840"/>
    </source>
</evidence>
<keyword evidence="6 10" id="KW-0067">ATP-binding</keyword>
<keyword evidence="4 10" id="KW-0547">Nucleotide-binding</keyword>
<keyword evidence="2" id="KW-0723">Serine/threonine-protein kinase</keyword>
<dbReference type="Pfam" id="PF00069">
    <property type="entry name" value="Pkinase"/>
    <property type="match status" value="1"/>
</dbReference>
<feature type="compositionally biased region" description="Basic and acidic residues" evidence="11">
    <location>
        <begin position="407"/>
        <end position="421"/>
    </location>
</feature>
<dbReference type="SMART" id="SM00220">
    <property type="entry name" value="S_TKc"/>
    <property type="match status" value="1"/>
</dbReference>
<protein>
    <submittedName>
        <fullName evidence="13">Pkinase-domain-containing protein</fullName>
    </submittedName>
</protein>
<dbReference type="PROSITE" id="PS00108">
    <property type="entry name" value="PROTEIN_KINASE_ST"/>
    <property type="match status" value="1"/>
</dbReference>
<feature type="compositionally biased region" description="Low complexity" evidence="11">
    <location>
        <begin position="289"/>
        <end position="298"/>
    </location>
</feature>
<keyword evidence="14" id="KW-1185">Reference proteome</keyword>
<dbReference type="GO" id="GO:0004693">
    <property type="term" value="F:cyclin-dependent protein serine/threonine kinase activity"/>
    <property type="evidence" value="ECO:0007669"/>
    <property type="project" value="UniProtKB-EC"/>
</dbReference>
<evidence type="ECO:0000313" key="14">
    <source>
        <dbReference type="Proteomes" id="UP000076727"/>
    </source>
</evidence>
<dbReference type="GO" id="GO:0008024">
    <property type="term" value="C:cyclin/CDK positive transcription elongation factor complex"/>
    <property type="evidence" value="ECO:0007669"/>
    <property type="project" value="TreeGrafter"/>
</dbReference>
<dbReference type="GO" id="GO:0032968">
    <property type="term" value="P:positive regulation of transcription elongation by RNA polymerase II"/>
    <property type="evidence" value="ECO:0007669"/>
    <property type="project" value="TreeGrafter"/>
</dbReference>
<evidence type="ECO:0000256" key="9">
    <source>
        <dbReference type="ARBA" id="ARBA00049280"/>
    </source>
</evidence>
<feature type="compositionally biased region" description="Basic and acidic residues" evidence="11">
    <location>
        <begin position="34"/>
        <end position="46"/>
    </location>
</feature>
<dbReference type="Gene3D" id="1.10.510.10">
    <property type="entry name" value="Transferase(Phosphotransferase) domain 1"/>
    <property type="match status" value="1"/>
</dbReference>
<proteinExistence type="inferred from homology"/>
<reference evidence="13 14" key="1">
    <citation type="journal article" date="2016" name="Mol. Biol. Evol.">
        <title>Comparative Genomics of Early-Diverging Mushroom-Forming Fungi Provides Insights into the Origins of Lignocellulose Decay Capabilities.</title>
        <authorList>
            <person name="Nagy L.G."/>
            <person name="Riley R."/>
            <person name="Tritt A."/>
            <person name="Adam C."/>
            <person name="Daum C."/>
            <person name="Floudas D."/>
            <person name="Sun H."/>
            <person name="Yadav J.S."/>
            <person name="Pangilinan J."/>
            <person name="Larsson K.H."/>
            <person name="Matsuura K."/>
            <person name="Barry K."/>
            <person name="Labutti K."/>
            <person name="Kuo R."/>
            <person name="Ohm R.A."/>
            <person name="Bhattacharya S.S."/>
            <person name="Shirouzu T."/>
            <person name="Yoshinaga Y."/>
            <person name="Martin F.M."/>
            <person name="Grigoriev I.V."/>
            <person name="Hibbett D.S."/>
        </authorList>
    </citation>
    <scope>NUCLEOTIDE SEQUENCE [LARGE SCALE GENOMIC DNA]</scope>
    <source>
        <strain evidence="13 14">L-15889</strain>
    </source>
</reference>
<feature type="compositionally biased region" description="Basic and acidic residues" evidence="11">
    <location>
        <begin position="75"/>
        <end position="137"/>
    </location>
</feature>
<dbReference type="InterPro" id="IPR011009">
    <property type="entry name" value="Kinase-like_dom_sf"/>
</dbReference>
<evidence type="ECO:0000256" key="4">
    <source>
        <dbReference type="ARBA" id="ARBA00022741"/>
    </source>
</evidence>
<feature type="compositionally biased region" description="Basic and acidic residues" evidence="11">
    <location>
        <begin position="513"/>
        <end position="528"/>
    </location>
</feature>
<dbReference type="OrthoDB" id="204883at2759"/>
<feature type="compositionally biased region" description="Basic and acidic residues" evidence="11">
    <location>
        <begin position="9"/>
        <end position="18"/>
    </location>
</feature>
<gene>
    <name evidence="13" type="ORF">DAEQUDRAFT_190958</name>
</gene>
<evidence type="ECO:0000256" key="8">
    <source>
        <dbReference type="ARBA" id="ARBA00048367"/>
    </source>
</evidence>
<organism evidence="13 14">
    <name type="scientific">Daedalea quercina L-15889</name>
    <dbReference type="NCBI Taxonomy" id="1314783"/>
    <lineage>
        <taxon>Eukaryota</taxon>
        <taxon>Fungi</taxon>
        <taxon>Dikarya</taxon>
        <taxon>Basidiomycota</taxon>
        <taxon>Agaricomycotina</taxon>
        <taxon>Agaricomycetes</taxon>
        <taxon>Polyporales</taxon>
        <taxon>Fomitopsis</taxon>
    </lineage>
</organism>
<feature type="compositionally biased region" description="Polar residues" evidence="11">
    <location>
        <begin position="59"/>
        <end position="73"/>
    </location>
</feature>
<dbReference type="PANTHER" id="PTHR24056:SF546">
    <property type="entry name" value="CYCLIN-DEPENDENT KINASE 12"/>
    <property type="match status" value="1"/>
</dbReference>
<feature type="compositionally biased region" description="Basic and acidic residues" evidence="11">
    <location>
        <begin position="343"/>
        <end position="354"/>
    </location>
</feature>
<dbReference type="InterPro" id="IPR050108">
    <property type="entry name" value="CDK"/>
</dbReference>
<dbReference type="SUPFAM" id="SSF56112">
    <property type="entry name" value="Protein kinase-like (PK-like)"/>
    <property type="match status" value="1"/>
</dbReference>
<evidence type="ECO:0000256" key="2">
    <source>
        <dbReference type="ARBA" id="ARBA00022527"/>
    </source>
</evidence>
<dbReference type="GO" id="GO:0005524">
    <property type="term" value="F:ATP binding"/>
    <property type="evidence" value="ECO:0007669"/>
    <property type="project" value="UniProtKB-UniRule"/>
</dbReference>
<feature type="binding site" evidence="10">
    <location>
        <position position="593"/>
    </location>
    <ligand>
        <name>ATP</name>
        <dbReference type="ChEBI" id="CHEBI:30616"/>
    </ligand>
</feature>
<feature type="compositionally biased region" description="Low complexity" evidence="11">
    <location>
        <begin position="308"/>
        <end position="327"/>
    </location>
</feature>
<dbReference type="GO" id="GO:0008353">
    <property type="term" value="F:RNA polymerase II CTD heptapeptide repeat kinase activity"/>
    <property type="evidence" value="ECO:0007669"/>
    <property type="project" value="UniProtKB-EC"/>
</dbReference>
<comment type="catalytic activity">
    <reaction evidence="9">
        <text>[DNA-directed RNA polymerase] + ATP = phospho-[DNA-directed RNA polymerase] + ADP + H(+)</text>
        <dbReference type="Rhea" id="RHEA:10216"/>
        <dbReference type="Rhea" id="RHEA-COMP:11321"/>
        <dbReference type="Rhea" id="RHEA-COMP:11322"/>
        <dbReference type="ChEBI" id="CHEBI:15378"/>
        <dbReference type="ChEBI" id="CHEBI:30616"/>
        <dbReference type="ChEBI" id="CHEBI:43176"/>
        <dbReference type="ChEBI" id="CHEBI:68546"/>
        <dbReference type="ChEBI" id="CHEBI:456216"/>
        <dbReference type="EC" id="2.7.11.23"/>
    </reaction>
</comment>
<feature type="compositionally biased region" description="Basic and acidic residues" evidence="11">
    <location>
        <begin position="379"/>
        <end position="392"/>
    </location>
</feature>
<dbReference type="InterPro" id="IPR017441">
    <property type="entry name" value="Protein_kinase_ATP_BS"/>
</dbReference>
<dbReference type="GO" id="GO:0030332">
    <property type="term" value="F:cyclin binding"/>
    <property type="evidence" value="ECO:0007669"/>
    <property type="project" value="TreeGrafter"/>
</dbReference>
<feature type="region of interest" description="Disordered" evidence="11">
    <location>
        <begin position="849"/>
        <end position="886"/>
    </location>
</feature>
<evidence type="ECO:0000256" key="10">
    <source>
        <dbReference type="PROSITE-ProRule" id="PRU10141"/>
    </source>
</evidence>
<evidence type="ECO:0000256" key="1">
    <source>
        <dbReference type="ARBA" id="ARBA00006485"/>
    </source>
</evidence>
<evidence type="ECO:0000259" key="12">
    <source>
        <dbReference type="PROSITE" id="PS50011"/>
    </source>
</evidence>
<feature type="compositionally biased region" description="Basic and acidic residues" evidence="11">
    <location>
        <begin position="864"/>
        <end position="875"/>
    </location>
</feature>
<sequence length="886" mass="99900">MQDSSSSRSRRDTDDRLSGDPQSSQGRQGLSAKDGPRGRDEHDRDAPYNGSGRAYGYDQNHSTPSRQESSSWTPRYDRSGGHGERPEDDVHSQQSERGRGRYGEDRRDSGWPRRDGGGTERRRSPRDESIPREDRAWEPSASWKPAGRGDQPQRQNNSKRTPRNKNGKGKKNKQQKRDWRADDSQLNNWTRRDSGPSNKQNNRPGGKRKHRRSPSRGRSRSPADSYYSRRSSRGRSPSYDTGRRRHRFDSPVGRSPSPSARRGKRNGNALRRRSRSPSWSPPSPDSRGRSSPHYSPSGRRTRGRTRSRSVSPSLSGSRSRSPSSSPRQRSRTVHRLPTSTRPDLSEAAKARLLRDSSTPRVRRWGPVGPRSPSPPYQRRRGDDKRQDRDARSSDMPPPSTTISGTADAHDRRSSSPGEPRKVSAPQPISTKKAGFRPIGQASSALKRFFPGDDEDETEAAPERQSGSAAVSSAARFVSLSSQKPPSQNGRVASRVSTDEEVSKAPGGVSNGRAIDHPDAQEPSSRDISLRPSNIGEDVAISHREQDLNTPGITRPPTPVRYGVYDCLNQVGEGTFGQVWKARNTSTGIVVALKKIRMEAERDGFPVTAMREIKLLQSLRHENVVSLYEMMVSNGSVFMVFEYMDHDLTGILSQTQFTFTDAHLKSFCQQMLAGLAYLHRKGVIHRDIKGSNILINNAGVLKLADFGLARFYQKRRRSDYTNRVITLWYRPPELLFGTTVYGSEVDMWSAGCIMLELFTKKPVFQGNDEIHQLDVIYRIVGTPVVEQWPGMTSLPWYELVKPKEFVPNHFRQLFEKWLSPAGLDLAERLLTYDPAKRVTAVEALEAPYFKEEQPRPSAPASLHTMEGEWHEFEAKRERARKRRRVDG</sequence>
<evidence type="ECO:0000256" key="7">
    <source>
        <dbReference type="ARBA" id="ARBA00047811"/>
    </source>
</evidence>
<dbReference type="FunFam" id="3.30.200.20:FF:000124">
    <property type="entry name" value="Cyclin-dependent kinase 4"/>
    <property type="match status" value="1"/>
</dbReference>
<dbReference type="PROSITE" id="PS50011">
    <property type="entry name" value="PROTEIN_KINASE_DOM"/>
    <property type="match status" value="1"/>
</dbReference>
<evidence type="ECO:0000313" key="13">
    <source>
        <dbReference type="EMBL" id="KZT74392.1"/>
    </source>
</evidence>
<feature type="compositionally biased region" description="Basic residues" evidence="11">
    <location>
        <begin position="261"/>
        <end position="275"/>
    </location>
</feature>
<feature type="compositionally biased region" description="Basic residues" evidence="11">
    <location>
        <begin position="205"/>
        <end position="219"/>
    </location>
</feature>
<feature type="compositionally biased region" description="Basic residues" evidence="11">
    <location>
        <begin position="160"/>
        <end position="174"/>
    </location>
</feature>
<dbReference type="Gene3D" id="3.30.200.20">
    <property type="entry name" value="Phosphorylase Kinase, domain 1"/>
    <property type="match status" value="1"/>
</dbReference>
<dbReference type="CDD" id="cd07840">
    <property type="entry name" value="STKc_CDK9_like"/>
    <property type="match status" value="1"/>
</dbReference>
<feature type="compositionally biased region" description="Low complexity" evidence="11">
    <location>
        <begin position="220"/>
        <end position="240"/>
    </location>
</feature>
<feature type="compositionally biased region" description="Low complexity" evidence="11">
    <location>
        <begin position="465"/>
        <end position="481"/>
    </location>
</feature>
<dbReference type="PROSITE" id="PS00107">
    <property type="entry name" value="PROTEIN_KINASE_ATP"/>
    <property type="match status" value="1"/>
</dbReference>
<dbReference type="Proteomes" id="UP000076727">
    <property type="component" value="Unassembled WGS sequence"/>
</dbReference>
<dbReference type="InterPro" id="IPR008271">
    <property type="entry name" value="Ser/Thr_kinase_AS"/>
</dbReference>
<keyword evidence="3" id="KW-0808">Transferase</keyword>
<feature type="domain" description="Protein kinase" evidence="12">
    <location>
        <begin position="564"/>
        <end position="848"/>
    </location>
</feature>
<keyword evidence="5 13" id="KW-0418">Kinase</keyword>